<dbReference type="InterPro" id="IPR020084">
    <property type="entry name" value="NUDIX_hydrolase_CS"/>
</dbReference>
<organism evidence="8 9">
    <name type="scientific">Bacillus manliponensis</name>
    <dbReference type="NCBI Taxonomy" id="574376"/>
    <lineage>
        <taxon>Bacteria</taxon>
        <taxon>Bacillati</taxon>
        <taxon>Bacillota</taxon>
        <taxon>Bacilli</taxon>
        <taxon>Bacillales</taxon>
        <taxon>Bacillaceae</taxon>
        <taxon>Bacillus</taxon>
        <taxon>Bacillus cereus group</taxon>
    </lineage>
</organism>
<dbReference type="Gene3D" id="3.90.79.10">
    <property type="entry name" value="Nucleoside Triphosphate Pyrophosphohydrolase"/>
    <property type="match status" value="1"/>
</dbReference>
<dbReference type="InterPro" id="IPR014078">
    <property type="entry name" value="Nudix_YtkD"/>
</dbReference>
<dbReference type="CDD" id="cd04665">
    <property type="entry name" value="NUDIX_RppH"/>
    <property type="match status" value="1"/>
</dbReference>
<comment type="cofactor">
    <cofactor evidence="1">
        <name>Mg(2+)</name>
        <dbReference type="ChEBI" id="CHEBI:18420"/>
    </cofactor>
</comment>
<dbReference type="PROSITE" id="PS51462">
    <property type="entry name" value="NUDIX"/>
    <property type="match status" value="1"/>
</dbReference>
<dbReference type="InterPro" id="IPR000086">
    <property type="entry name" value="NUDIX_hydrolase_dom"/>
</dbReference>
<evidence type="ECO:0000256" key="6">
    <source>
        <dbReference type="RuleBase" id="RU003476"/>
    </source>
</evidence>
<dbReference type="NCBIfam" id="TIGR02705">
    <property type="entry name" value="nudix_YtkD"/>
    <property type="match status" value="1"/>
</dbReference>
<comment type="caution">
    <text evidence="8">The sequence shown here is derived from an EMBL/GenBank/DDBJ whole genome shotgun (WGS) entry which is preliminary data.</text>
</comment>
<dbReference type="PROSITE" id="PS00893">
    <property type="entry name" value="NUDIX_BOX"/>
    <property type="match status" value="1"/>
</dbReference>
<dbReference type="InterPro" id="IPR015797">
    <property type="entry name" value="NUDIX_hydrolase-like_dom_sf"/>
</dbReference>
<evidence type="ECO:0000256" key="2">
    <source>
        <dbReference type="ARBA" id="ARBA00005582"/>
    </source>
</evidence>
<dbReference type="RefSeq" id="WP_034642717.1">
    <property type="nucleotide sequence ID" value="NZ_CBCSJC010000006.1"/>
</dbReference>
<proteinExistence type="inferred from homology"/>
<dbReference type="AlphaFoldDB" id="A0A073JTW2"/>
<evidence type="ECO:0000256" key="3">
    <source>
        <dbReference type="ARBA" id="ARBA00022723"/>
    </source>
</evidence>
<keyword evidence="4 6" id="KW-0378">Hydrolase</keyword>
<feature type="domain" description="Nudix hydrolase" evidence="7">
    <location>
        <begin position="11"/>
        <end position="145"/>
    </location>
</feature>
<dbReference type="OrthoDB" id="9131041at2"/>
<gene>
    <name evidence="8" type="ORF">BAMA_11720</name>
</gene>
<keyword evidence="5" id="KW-0460">Magnesium</keyword>
<dbReference type="STRING" id="574376.BAMA_11720"/>
<dbReference type="eggNOG" id="COG0494">
    <property type="taxonomic scope" value="Bacteria"/>
</dbReference>
<evidence type="ECO:0000256" key="4">
    <source>
        <dbReference type="ARBA" id="ARBA00022801"/>
    </source>
</evidence>
<name>A0A073JTW2_9BACI</name>
<evidence type="ECO:0000313" key="9">
    <source>
        <dbReference type="Proteomes" id="UP000027822"/>
    </source>
</evidence>
<dbReference type="PANTHER" id="PTHR43758:SF8">
    <property type="entry name" value="8-OXO-DGTP DIPHOSPHATASE YTKD-RELATED"/>
    <property type="match status" value="1"/>
</dbReference>
<dbReference type="SUPFAM" id="SSF55811">
    <property type="entry name" value="Nudix"/>
    <property type="match status" value="1"/>
</dbReference>
<evidence type="ECO:0000256" key="1">
    <source>
        <dbReference type="ARBA" id="ARBA00001946"/>
    </source>
</evidence>
<evidence type="ECO:0000256" key="5">
    <source>
        <dbReference type="ARBA" id="ARBA00022842"/>
    </source>
</evidence>
<evidence type="ECO:0000259" key="7">
    <source>
        <dbReference type="PROSITE" id="PS51462"/>
    </source>
</evidence>
<dbReference type="PRINTS" id="PR00502">
    <property type="entry name" value="NUDIXFAMILY"/>
</dbReference>
<dbReference type="EMBL" id="JOTN01000024">
    <property type="protein sequence ID" value="KEK17631.1"/>
    <property type="molecule type" value="Genomic_DNA"/>
</dbReference>
<sequence length="159" mass="18578">MYTFKDYYHNTVQLSFERYPFSPEPKHVWVVCRYGNQWLLTHHLRRGIEFPGGKVEYGETPEEAAVREVHEETGGVVQDLTYIGQYKVSGKDKIIIKNIYFATISALESHTHPEETKGSVLLTDIPEDIHKNKRFSFIMRDDVLARTMRHIEEIGCFTK</sequence>
<dbReference type="PANTHER" id="PTHR43758">
    <property type="entry name" value="7,8-DIHYDRO-8-OXOGUANINE TRIPHOSPHATASE"/>
    <property type="match status" value="1"/>
</dbReference>
<dbReference type="InterPro" id="IPR020476">
    <property type="entry name" value="Nudix_hydrolase"/>
</dbReference>
<reference evidence="8 9" key="1">
    <citation type="submission" date="2014-06" db="EMBL/GenBank/DDBJ databases">
        <title>Draft genome sequence of Bacillus manliponensis JCM 15802 (MCCC 1A00708).</title>
        <authorList>
            <person name="Lai Q."/>
            <person name="Liu Y."/>
            <person name="Shao Z."/>
        </authorList>
    </citation>
    <scope>NUCLEOTIDE SEQUENCE [LARGE SCALE GENOMIC DNA]</scope>
    <source>
        <strain evidence="8 9">JCM 15802</strain>
    </source>
</reference>
<protein>
    <submittedName>
        <fullName evidence="8">7,8-dihydro-8-oxoguanine-triphosphatase</fullName>
    </submittedName>
</protein>
<dbReference type="Pfam" id="PF00293">
    <property type="entry name" value="NUDIX"/>
    <property type="match status" value="1"/>
</dbReference>
<dbReference type="GO" id="GO:0016818">
    <property type="term" value="F:hydrolase activity, acting on acid anhydrides, in phosphorus-containing anhydrides"/>
    <property type="evidence" value="ECO:0007669"/>
    <property type="project" value="TreeGrafter"/>
</dbReference>
<dbReference type="Proteomes" id="UP000027822">
    <property type="component" value="Unassembled WGS sequence"/>
</dbReference>
<dbReference type="GO" id="GO:0005737">
    <property type="term" value="C:cytoplasm"/>
    <property type="evidence" value="ECO:0007669"/>
    <property type="project" value="TreeGrafter"/>
</dbReference>
<keyword evidence="3" id="KW-0479">Metal-binding</keyword>
<comment type="similarity">
    <text evidence="2 6">Belongs to the Nudix hydrolase family.</text>
</comment>
<accession>A0A073JTW2</accession>
<evidence type="ECO:0000313" key="8">
    <source>
        <dbReference type="EMBL" id="KEK17631.1"/>
    </source>
</evidence>
<dbReference type="GO" id="GO:0046872">
    <property type="term" value="F:metal ion binding"/>
    <property type="evidence" value="ECO:0007669"/>
    <property type="project" value="UniProtKB-KW"/>
</dbReference>
<keyword evidence="9" id="KW-1185">Reference proteome</keyword>